<name>A0ABU4NYR5_AZOBR</name>
<dbReference type="InterPro" id="IPR015406">
    <property type="entry name" value="GpJ_CSF"/>
</dbReference>
<comment type="caution">
    <text evidence="2">The sequence shown here is derived from an EMBL/GenBank/DDBJ whole genome shotgun (WGS) entry which is preliminary data.</text>
</comment>
<gene>
    <name evidence="2" type="ORF">SIM66_01740</name>
</gene>
<dbReference type="InterPro" id="IPR053171">
    <property type="entry name" value="Viral_Tip_Attach_Protein"/>
</dbReference>
<evidence type="ECO:0000313" key="2">
    <source>
        <dbReference type="EMBL" id="MDX5949932.1"/>
    </source>
</evidence>
<dbReference type="RefSeq" id="WP_244621327.1">
    <property type="nucleotide sequence ID" value="NZ_CP032342.1"/>
</dbReference>
<dbReference type="InterPro" id="IPR003961">
    <property type="entry name" value="FN3_dom"/>
</dbReference>
<accession>A0ABU4NYR5</accession>
<feature type="domain" description="Fibronectin type-III" evidence="1">
    <location>
        <begin position="237"/>
        <end position="329"/>
    </location>
</feature>
<dbReference type="EMBL" id="JAWXYC010000001">
    <property type="protein sequence ID" value="MDX5949932.1"/>
    <property type="molecule type" value="Genomic_DNA"/>
</dbReference>
<dbReference type="PANTHER" id="PTHR36251:SF2">
    <property type="entry name" value="GIFSY-2 PROPHAGE HOST SPECIFICITY PROTEIN J, PHAGE LAMBDA"/>
    <property type="match status" value="1"/>
</dbReference>
<dbReference type="Proteomes" id="UP001277471">
    <property type="component" value="Unassembled WGS sequence"/>
</dbReference>
<dbReference type="PROSITE" id="PS50853">
    <property type="entry name" value="FN3"/>
    <property type="match status" value="1"/>
</dbReference>
<dbReference type="PANTHER" id="PTHR36251">
    <property type="entry name" value="FELS-1 PROPHAGE HOST SPECIFICITY PROTEIN-RELATED"/>
    <property type="match status" value="1"/>
</dbReference>
<protein>
    <submittedName>
        <fullName evidence="2">DUF1983 domain-containing protein</fullName>
    </submittedName>
</protein>
<sequence>MAFVYPDRASEVTTSTGDQGDIILQGPEPSFWSFTSRMAVGDETTVCREDGLTSELVRVRLVAPDRLRYLAVYGSSNGGARVVWPAGQQRVYATQLGRYALLPPDAGQAGRPVVVQPDGTYGAGALTVPVPTGLTVGTLLDAASAGGRPDGAVLIRLVVTWDELPDLDYELEIRDGLTTGWPGTASNPALIPAGGGRCVVNVVGGYTYGVRLRARAVGGVSGWTPEKTIAATGDDVPPGPPTDMAVTEVYGGAVFTFTPPADADTLEVRFYAAPAADKTAAMLVGAGLRRVTLTGLTAGDTRWVWAASVDTSGNEGEWIALGPVTALRIEPGDLAAELGERIERLSDVDPASLGLAEEAALEAVLAAHEVRLGAQRRLAQAMTGVDATIDGVRDRLAGVETGLQQEVTTLTDETAALTRSLTTLGAVVEDNTAAIQAEQTARADADEALAESVTLVAVQAGNALAAVQTEATTRANADSALGQRIDAVVADTADNAAAILAEQTARTNADGALANTLTSVSAQATRTRTFRQAAAPAAPQAGDLWYDTASNNAPKRWSGTGWESTEDPRIAATAAAVVAEQTARADGDSALASSISIVSAQASRSRTFRQSAAPAAPQAGDVWYDTANGNAAKRYNGTAWELVDDARLAANAAAVTSEATARADADASLASQITTVSAQATRTRTFRQATAPAAPQAGDLWYDTASNNAPKRWSGTGWESTEDPRIAATAAAVVAEQTARADGDSALASSISIVSAQASRSRTFRQSAAPAAPQAGDVWYDTANGNAAKRYNGAAWELVDDARLAANAAAVTSEATARADADASLASQITTVSAQATRTRTFRQATAPGGPQTGDIWYDTSSNNAPKRYTGTVWENVEDPRTASNTAAIQAEQTARADGDAALTTQVNTAISKADRVRTFRQASAPASPQTGDVWYDTANNSVPKRWSGTAWESAEDPRIGQNVAAIQTEATTRANEDEALSQHITKLFARFSGGTNLVQRLNRWTSAFPVTEDATFASRYRVRVSGNAQSTVSPVLTELKPDTDYVLSFKARLAAGASSELHADLNPDTLPETAFAVTSSEWTTFSTVWKSPLAAIKNCRLRFFQYNLAGAQVDVTDVQLEEGNTPSAWSLAPGEMVAMVQQEADARASALGSMSTRIDTVQTLADGNYAAIQEQALSIDGLSAQYTVKVDVNGYVSGFGLATTAKDGVPTSTFTVLAEKFEITAPGGSKISPFVVQNGTVYLRSVVIGTGWIGDTHIGPNGIDAKHLKASSVLTDSIRIGSASGSTLSTVVSQAATGAQDPASRINAGSTTLDPGKIVVKGTRTLTAVGGWFYENTTEINGGALRAGTVTAREVATGTLTVNQFAAFSTGNDLTNSGFEDGWACWDRAGYASGGAVRSFGVNQPNADWHIAGGVTLSIHQPNATTGGYWEGYYRHPASGWSYLPVHPGAPYEFSLYTGAQRCHVQVYLRWLDVNGVEVGVNAPEDAASWNRAEALGGRVLSAYKRLWVKGAAPNNAAFAEPVIRKHDTVAGQADSWAFFALPLFGPCAPYATGPQPWQPGGVTKITGGQLAADDIIIRHNAQLGNATVKTLSIGANQVTVPITSGVMHPGYLPDHDVVLAECYTIEGVGQPIRVTASGMHTLDAYSSQDWGQSTAVFRIQRGTWSPTTGWSWVDLVADLGGSMSMRDISVATGVSKPWSFGVTDREPPAVSLAYRLVGRRIVPWNIVSLAYWSIEATEYRR</sequence>
<reference evidence="2 3" key="1">
    <citation type="submission" date="2023-11" db="EMBL/GenBank/DDBJ databases">
        <title>MicrobeMod: A computational toolkit for identifying prokaryotic methylation and restriction-modification with nanopore sequencing.</title>
        <authorList>
            <person name="Crits-Christoph A."/>
            <person name="Kang S.C."/>
            <person name="Lee H."/>
            <person name="Ostrov N."/>
        </authorList>
    </citation>
    <scope>NUCLEOTIDE SEQUENCE [LARGE SCALE GENOMIC DNA]</scope>
    <source>
        <strain evidence="2 3">ATCC 29145</strain>
    </source>
</reference>
<proteinExistence type="predicted"/>
<organism evidence="2 3">
    <name type="scientific">Azospirillum brasilense</name>
    <dbReference type="NCBI Taxonomy" id="192"/>
    <lineage>
        <taxon>Bacteria</taxon>
        <taxon>Pseudomonadati</taxon>
        <taxon>Pseudomonadota</taxon>
        <taxon>Alphaproteobacteria</taxon>
        <taxon>Rhodospirillales</taxon>
        <taxon>Azospirillaceae</taxon>
        <taxon>Azospirillum</taxon>
    </lineage>
</organism>
<dbReference type="Gene3D" id="2.60.120.260">
    <property type="entry name" value="Galactose-binding domain-like"/>
    <property type="match status" value="1"/>
</dbReference>
<dbReference type="GeneID" id="56447664"/>
<evidence type="ECO:0000259" key="1">
    <source>
        <dbReference type="PROSITE" id="PS50853"/>
    </source>
</evidence>
<evidence type="ECO:0000313" key="3">
    <source>
        <dbReference type="Proteomes" id="UP001277471"/>
    </source>
</evidence>
<keyword evidence="3" id="KW-1185">Reference proteome</keyword>
<dbReference type="Pfam" id="PF09327">
    <property type="entry name" value="Phage_Tail_Tip"/>
    <property type="match status" value="1"/>
</dbReference>